<feature type="non-terminal residue" evidence="1">
    <location>
        <position position="126"/>
    </location>
</feature>
<dbReference type="EMBL" id="CM043787">
    <property type="protein sequence ID" value="KAI4830210.1"/>
    <property type="molecule type" value="Genomic_DNA"/>
</dbReference>
<keyword evidence="2" id="KW-1185">Reference proteome</keyword>
<evidence type="ECO:0000313" key="2">
    <source>
        <dbReference type="Proteomes" id="UP001057452"/>
    </source>
</evidence>
<gene>
    <name evidence="1" type="ORF">KUCAC02_001860</name>
</gene>
<protein>
    <submittedName>
        <fullName evidence="1">Uncharacterized protein</fullName>
    </submittedName>
</protein>
<dbReference type="Proteomes" id="UP001057452">
    <property type="component" value="Chromosome 3"/>
</dbReference>
<sequence length="126" mass="13635">MELRKRVKPRKLQRTLGRSQDAAAAGRCSSNIWGAGRSNASQRGTGEGYLLGGSGACSGLEIRPRWPWRQCVSMAAGLLLAGLLALAQAWCVNAIHENLLWFSQLTVGVTLQRQSEALIKRTAQAC</sequence>
<organism evidence="1 2">
    <name type="scientific">Chaenocephalus aceratus</name>
    <name type="common">Blackfin icefish</name>
    <name type="synonym">Chaenichthys aceratus</name>
    <dbReference type="NCBI Taxonomy" id="36190"/>
    <lineage>
        <taxon>Eukaryota</taxon>
        <taxon>Metazoa</taxon>
        <taxon>Chordata</taxon>
        <taxon>Craniata</taxon>
        <taxon>Vertebrata</taxon>
        <taxon>Euteleostomi</taxon>
        <taxon>Actinopterygii</taxon>
        <taxon>Neopterygii</taxon>
        <taxon>Teleostei</taxon>
        <taxon>Neoteleostei</taxon>
        <taxon>Acanthomorphata</taxon>
        <taxon>Eupercaria</taxon>
        <taxon>Perciformes</taxon>
        <taxon>Notothenioidei</taxon>
        <taxon>Channichthyidae</taxon>
        <taxon>Chaenocephalus</taxon>
    </lineage>
</organism>
<proteinExistence type="predicted"/>
<evidence type="ECO:0000313" key="1">
    <source>
        <dbReference type="EMBL" id="KAI4830210.1"/>
    </source>
</evidence>
<comment type="caution">
    <text evidence="1">The sequence shown here is derived from an EMBL/GenBank/DDBJ whole genome shotgun (WGS) entry which is preliminary data.</text>
</comment>
<name>A0ACB9XST2_CHAAC</name>
<accession>A0ACB9XST2</accession>
<reference evidence="1" key="1">
    <citation type="submission" date="2022-05" db="EMBL/GenBank/DDBJ databases">
        <title>Chromosome-level genome of Chaenocephalus aceratus.</title>
        <authorList>
            <person name="Park H."/>
        </authorList>
    </citation>
    <scope>NUCLEOTIDE SEQUENCE</scope>
    <source>
        <strain evidence="1">KU_202001</strain>
    </source>
</reference>